<reference evidence="2 3" key="1">
    <citation type="submission" date="2015-01" db="EMBL/GenBank/DDBJ databases">
        <title>Evolution of Trichinella species and genotypes.</title>
        <authorList>
            <person name="Korhonen P.K."/>
            <person name="Edoardo P."/>
            <person name="Giuseppe L.R."/>
            <person name="Gasser R.B."/>
        </authorList>
    </citation>
    <scope>NUCLEOTIDE SEQUENCE [LARGE SCALE GENOMIC DNA]</scope>
    <source>
        <strain evidence="2">ISS417</strain>
    </source>
</reference>
<dbReference type="EMBL" id="JYDJ01000252">
    <property type="protein sequence ID" value="KRX38862.1"/>
    <property type="molecule type" value="Genomic_DNA"/>
</dbReference>
<dbReference type="AlphaFoldDB" id="A0A0V0TIV2"/>
<feature type="transmembrane region" description="Helical" evidence="1">
    <location>
        <begin position="39"/>
        <end position="61"/>
    </location>
</feature>
<proteinExistence type="predicted"/>
<comment type="caution">
    <text evidence="2">The sequence shown here is derived from an EMBL/GenBank/DDBJ whole genome shotgun (WGS) entry which is preliminary data.</text>
</comment>
<gene>
    <name evidence="2" type="ORF">T05_7929</name>
</gene>
<organism evidence="2 3">
    <name type="scientific">Trichinella murrelli</name>
    <dbReference type="NCBI Taxonomy" id="144512"/>
    <lineage>
        <taxon>Eukaryota</taxon>
        <taxon>Metazoa</taxon>
        <taxon>Ecdysozoa</taxon>
        <taxon>Nematoda</taxon>
        <taxon>Enoplea</taxon>
        <taxon>Dorylaimia</taxon>
        <taxon>Trichinellida</taxon>
        <taxon>Trichinellidae</taxon>
        <taxon>Trichinella</taxon>
    </lineage>
</organism>
<protein>
    <submittedName>
        <fullName evidence="2">Uncharacterized protein</fullName>
    </submittedName>
</protein>
<dbReference type="Proteomes" id="UP000055048">
    <property type="component" value="Unassembled WGS sequence"/>
</dbReference>
<evidence type="ECO:0000313" key="3">
    <source>
        <dbReference type="Proteomes" id="UP000055048"/>
    </source>
</evidence>
<keyword evidence="1" id="KW-0472">Membrane</keyword>
<keyword evidence="1" id="KW-0812">Transmembrane</keyword>
<sequence length="104" mass="12118">LAYCSRMLQIYNSGLAIAGDLSKSHTSLDKFLEDQFINAYLPIFICQPLIIVTNATLKFFIIKPFHTKFTTIFQCLRFHIHKENYIRLWQSTISIHAPIEIQTL</sequence>
<keyword evidence="3" id="KW-1185">Reference proteome</keyword>
<keyword evidence="1" id="KW-1133">Transmembrane helix</keyword>
<feature type="non-terminal residue" evidence="2">
    <location>
        <position position="1"/>
    </location>
</feature>
<evidence type="ECO:0000256" key="1">
    <source>
        <dbReference type="SAM" id="Phobius"/>
    </source>
</evidence>
<name>A0A0V0TIV2_9BILA</name>
<accession>A0A0V0TIV2</accession>
<evidence type="ECO:0000313" key="2">
    <source>
        <dbReference type="EMBL" id="KRX38862.1"/>
    </source>
</evidence>